<gene>
    <name evidence="3" type="ORF">JKF63_07149</name>
</gene>
<feature type="region of interest" description="Disordered" evidence="1">
    <location>
        <begin position="50"/>
        <end position="116"/>
    </location>
</feature>
<feature type="compositionally biased region" description="Low complexity" evidence="1">
    <location>
        <begin position="1691"/>
        <end position="1704"/>
    </location>
</feature>
<evidence type="ECO:0000313" key="3">
    <source>
        <dbReference type="EMBL" id="KAG5511207.1"/>
    </source>
</evidence>
<feature type="compositionally biased region" description="Pro residues" evidence="1">
    <location>
        <begin position="536"/>
        <end position="545"/>
    </location>
</feature>
<feature type="region of interest" description="Disordered" evidence="1">
    <location>
        <begin position="2620"/>
        <end position="2659"/>
    </location>
</feature>
<keyword evidence="2" id="KW-0732">Signal</keyword>
<dbReference type="Proteomes" id="UP000674318">
    <property type="component" value="Chromosome 6"/>
</dbReference>
<proteinExistence type="predicted"/>
<keyword evidence="4" id="KW-1185">Reference proteome</keyword>
<organism evidence="3 4">
    <name type="scientific">Porcisia hertigi</name>
    <dbReference type="NCBI Taxonomy" id="2761500"/>
    <lineage>
        <taxon>Eukaryota</taxon>
        <taxon>Discoba</taxon>
        <taxon>Euglenozoa</taxon>
        <taxon>Kinetoplastea</taxon>
        <taxon>Metakinetoplastina</taxon>
        <taxon>Trypanosomatida</taxon>
        <taxon>Trypanosomatidae</taxon>
        <taxon>Leishmaniinae</taxon>
        <taxon>Porcisia</taxon>
    </lineage>
</organism>
<accession>A0A836LKF7</accession>
<feature type="compositionally biased region" description="Gly residues" evidence="1">
    <location>
        <begin position="2082"/>
        <end position="2104"/>
    </location>
</feature>
<feature type="compositionally biased region" description="Low complexity" evidence="1">
    <location>
        <begin position="2303"/>
        <end position="2325"/>
    </location>
</feature>
<dbReference type="KEGG" id="phet:94293167"/>
<feature type="region of interest" description="Disordered" evidence="1">
    <location>
        <begin position="2298"/>
        <end position="2328"/>
    </location>
</feature>
<name>A0A836LKF7_9TRYP</name>
<dbReference type="RefSeq" id="XP_067759528.1">
    <property type="nucleotide sequence ID" value="XM_067903090.1"/>
</dbReference>
<evidence type="ECO:0000256" key="2">
    <source>
        <dbReference type="SAM" id="SignalP"/>
    </source>
</evidence>
<feature type="region of interest" description="Disordered" evidence="1">
    <location>
        <begin position="2082"/>
        <end position="2108"/>
    </location>
</feature>
<reference evidence="3 4" key="1">
    <citation type="submission" date="2021-02" db="EMBL/GenBank/DDBJ databases">
        <title>Porcisia hertigi Genome sequencing and assembly.</title>
        <authorList>
            <person name="Almutairi H."/>
            <person name="Gatherer D."/>
        </authorList>
    </citation>
    <scope>NUCLEOTIDE SEQUENCE [LARGE SCALE GENOMIC DNA]</scope>
    <source>
        <strain evidence="3 4">C119</strain>
    </source>
</reference>
<feature type="region of interest" description="Disordered" evidence="1">
    <location>
        <begin position="744"/>
        <end position="766"/>
    </location>
</feature>
<feature type="compositionally biased region" description="Polar residues" evidence="1">
    <location>
        <begin position="72"/>
        <end position="81"/>
    </location>
</feature>
<feature type="region of interest" description="Disordered" evidence="1">
    <location>
        <begin position="238"/>
        <end position="300"/>
    </location>
</feature>
<feature type="region of interest" description="Disordered" evidence="1">
    <location>
        <begin position="530"/>
        <end position="629"/>
    </location>
</feature>
<feature type="compositionally biased region" description="Polar residues" evidence="1">
    <location>
        <begin position="569"/>
        <end position="588"/>
    </location>
</feature>
<protein>
    <submittedName>
        <fullName evidence="3">Uncharacterized protein</fullName>
    </submittedName>
</protein>
<feature type="region of interest" description="Disordered" evidence="1">
    <location>
        <begin position="1677"/>
        <end position="1704"/>
    </location>
</feature>
<feature type="compositionally biased region" description="Gly residues" evidence="1">
    <location>
        <begin position="253"/>
        <end position="263"/>
    </location>
</feature>
<feature type="compositionally biased region" description="Gly residues" evidence="1">
    <location>
        <begin position="2184"/>
        <end position="2193"/>
    </location>
</feature>
<dbReference type="EMBL" id="JAFJZO010000006">
    <property type="protein sequence ID" value="KAG5511207.1"/>
    <property type="molecule type" value="Genomic_DNA"/>
</dbReference>
<dbReference type="OrthoDB" id="267105at2759"/>
<sequence length="3385" mass="357849">MNRNGTCGVSLTRRAAAVFLWQVLPSLMTMPPVPKTDTLTGATASPVTATAAPLTTTSGADTTTITSRDAESTANHSSSDLGRTGHGTAEVTHPSFPPRPPPRAFHTKTSEASSASNGAFLQHHEWGKGAVPWTEMLAEAVLLLCNKIDIEVRHLWAARAALLYLVSEEEKNRVDPLQQRSITSHATSSGLTRTLSSALNDKAQLALALMRTLENSRRQSRLMREVLQPVSLRFARSSREKRSGVTSSDGLRRGGGGGGGGVAATGCTRPRSRDAHAADVMSGNAKKTTDTSTAQHAAAASVPQQGSSFVFLERYLADGLLPLLYAEFAHFCRAVEQWHDCNSSVAPQTGVEATAASVNTRSAAPAASRLPRDGQGQSEAGGRRGLSNISRSDMETFSLLAAVLHRTLSLHSVVRSGDDVHFDFRENRTGACVTVTPESLTSISGLGSCAETPTELPQGGQELSHQVQTPGAVVGTPPSRPRCQPAVPLRAFRLAIEAVATQLDAIGGPHTGAQELALSQSSSRHLEQTFTVAGGSPPPFVPPHSAPAVVGAPRTSNGSGSGCGGQPPHSLSPSSVSRFGGTASSARSSHVPPEAPGRICGDDPGHHQGSMMAGGGSPHRGTRSKSTSSSTLRFGNFNIDGFLPVLNLCLHDRSFHLFLTTSAYEAGGPQDATALATGSPIPPCSTTLARPSSLMEGDVVALAAAVLKLLLLGVYWAPLCRTYQLPTVLALFTRVATAELTHTATEKSASRAPAMAGPHASLSAPTTALPSAEASSEVVPPAPLDTEVLRRLRGMLLPPSDDLATPSSPFVQQLRRLVYSSGRYLERTSFGSFASITTSLDRVLSQWPMHQSTAVHIASVQPFGGCANAGSGCANNKGEGGSGGVDTTSTTTAATAYHGSGSLLPSATSLPSNDVVMPTETKSAADAAGAVVSPAQGSGGIFRAPVAAGLSTLLLFAAVADEFWARMRGRMIWQSISRRGRAHSLPPSNMGAVDARHGKFIGYGTRTCTYTQLQVTVPNLNSGVDAEAAAAVRATLLVPSYVLRQMGLRVVAAERTSTPDELLRVFQTSERVESYMAVPNSAGCATAARPLISEYLRGDFMWGAVPNNAFVPLITALVDLEVTSITVPELLMLKGSLEGGTGLKRAQATSSRLQGRFTECLLPKTIVGLKARISPHELRLLTLDGEDARALFEENNARALQGMGDTDGFGCDDTLPLLHLTLRRVGKDGCVMDSPPLSTGATLGVACLRTGGAGSTASLPAPQPASCQGVGETASKKHFGGQPMCYNLESVTDMLWEPAYSGSSDESARIPRKALAPLLRSVTLLAEAERRVDGAVSPDRSTCPPGSESVSLRNIDLILRIAYRLLFDPIDGAAAVTAPGAGVPLEALVTLYISLTSVSRYRPASSNLSAFGAHAASRKPPEMLSPVIRGAREAQPRSKSPVPAFVQLGVNCCLAHCEVALRARLMAIAHDSVDSSAGDSTKAEPDHVANDLRVLLQLAVLAEELLPCPADMVLLAAAGTSVSTNELVHRQLFRELGASLREAPLQRIAGEVSRLLWWVTRRADAEARGEEVSQSLPLTSWVETLLLQEIGVKRPPVTNPGPTSAWRSSTGRTTFQLYEWALLPLYTKLEALSQDAAATTPTRPQSSSVPLLDDFTSLEDDYSEYAAGLSPSAWLLQPPSHGPTAGVPSRATTGHASTGSDGSTTTFSGSFSSVARHTATLEAALHALPTQCDSFHVFLHVVRQLFLSHPVVLSTAPDAALYYELRSPRAVAADQRSTASTDSSTSTWSHMGVAAMGRRAWATLPAQRAEVSHGLRQRYVDALFRLFKRLVFHQSCTAEELVELLHLLWLADPHASSATTSASSSTTASTSQWPSLFGRCSSFVKESLAELDDAAAAAAAASVQDGHQNSMDDHNAIPSSSLRSSVPDVLQTVYRAVHYGLTKSIAFKSRELHWCSVNAAALHPRSVVLFLQCLNTVRGLEEQHQRLVSTPQPPSAPLLQEQRLRGERRHHSLSRSHSSALELFKPFVIYASITGEAMCGVEKMRYMPLVLEALSEMDPQLVLVVIQAVFSGAVGCAEAGKGPRGGGGGGGGSSGGGRGGGGGSARERGGASSMVYYHKVLAGSRAGLGSLRILENGHFQSTRTSFNGSAQDRQRLVESVAATMTALLMVTSHTQASSTVWGDSSGGGTGGIENAGPAMDTGATPQRAPPVHLGRAHHHALIFLRNSLLELLSVARSCRPLQCASEYTVVQILQLAVVQESPRLVRLLQWLFLALLLPSVRRVDRAAIRPLAWSRPSHSGMEAAAAPPGTLSASSTSAADSPARSGDGDKATYMAGGIVISQDTIGRVRVPATREALLLLRLLPVQCWRSLLQRDVAWPRYRGYALHGLSRRPQSVPAAAAAPARGSRRAEVAMRDPVIEKWNGVRGSLVSTLFSLDMESVMCLAEEAMGPMALLVVTTELLRAASRRRACSGGSPARSCRDVVDVRGGVCATRETASHTEDRQRAMAHRVNVGVAEPCRVGDDSPYPAVCTSFEALRRYASRGSVLTEEAVQPWLKAACDVLDQLSSTRHTDFLTVLEREAAWQRRVTEASTYRGAAREEVPLGVSHQTAVETVRAARAAEGSTRDGATEAAAPTFVLGEDGVPDVSDIDGSSGEGDHAMLGARTGAAAAAARGAASAVGGSVRGSAGRAAATATTSTSFFAATTNTREDAPDKWSPDLDTAAARPFVLDWRPIVEFMRVVRQVDPAISARQVRLEWWMRQPELATDAPLSARLLPAAHTHPLSPATSIDLPASLAEAAMLNHIDDARDVLHNAVGAILQHVREYWQAADRVQGARPLLMMNMRDALNLYASDTHENRNRGGGGVLEWQPAAFSNNGGVTEETGEVVSPSAKFDTRDTVDVLESSRWLEGGVGSSVNVDGSHNPWTFSSASIATSTAVLGLVRPCPTLSLPSMRAVSATGRATTAGESKRRRLALLRRAGMLASAQEVEQRCRAYGLSGATPREAAAVRQDTCAAAFWRRKARRLQLEMLECIFGDQDATTTALVRSQASNCDVASNGAAGIGGGEAGAAATPVTSPSPMGECMSGVERCARHRLQLLSCDDLAQQLLLLITLTTSATQSLPPHTKAETGEGGPHVLPAIRQLQMRIVLETMAELLPSASTRELIQVVLALLKLSIPSTSIGVRSTDAATPQLLHYVRLEARRLLANVAVLVANDVERFEPSELFWIITRLHTPVIRAAPAVVVAPPPHTPSSQEEAGDEAVTLAEAIPMSMHRRVSGDALLDVSMSYMSAAVARAIRVAIEGTYGHMKGEHGDVVDACDNDGDVTGAPHTDRTAGFDNRIAVDAQSASPVTLAQWTSAVAAAEQHPGKSQIALLLRLVERSAV</sequence>
<dbReference type="GeneID" id="94293167"/>
<comment type="caution">
    <text evidence="3">The sequence shown here is derived from an EMBL/GenBank/DDBJ whole genome shotgun (WGS) entry which is preliminary data.</text>
</comment>
<feature type="chain" id="PRO_5033023497" evidence="2">
    <location>
        <begin position="18"/>
        <end position="3385"/>
    </location>
</feature>
<feature type="signal peptide" evidence="2">
    <location>
        <begin position="1"/>
        <end position="17"/>
    </location>
</feature>
<evidence type="ECO:0000256" key="1">
    <source>
        <dbReference type="SAM" id="MobiDB-lite"/>
    </source>
</evidence>
<feature type="region of interest" description="Disordered" evidence="1">
    <location>
        <begin position="356"/>
        <end position="388"/>
    </location>
</feature>
<feature type="compositionally biased region" description="Low complexity" evidence="1">
    <location>
        <begin position="50"/>
        <end position="66"/>
    </location>
</feature>
<feature type="region of interest" description="Disordered" evidence="1">
    <location>
        <begin position="2178"/>
        <end position="2198"/>
    </location>
</feature>
<evidence type="ECO:0000313" key="4">
    <source>
        <dbReference type="Proteomes" id="UP000674318"/>
    </source>
</evidence>